<organism evidence="7 8">
    <name type="scientific">Rhodofomes roseus</name>
    <dbReference type="NCBI Taxonomy" id="34475"/>
    <lineage>
        <taxon>Eukaryota</taxon>
        <taxon>Fungi</taxon>
        <taxon>Dikarya</taxon>
        <taxon>Basidiomycota</taxon>
        <taxon>Agaricomycotina</taxon>
        <taxon>Agaricomycetes</taxon>
        <taxon>Polyporales</taxon>
        <taxon>Rhodofomes</taxon>
    </lineage>
</organism>
<protein>
    <submittedName>
        <fullName evidence="7">Membrane bound O-acyl transferase family-domain-containing protein</fullName>
    </submittedName>
</protein>
<evidence type="ECO:0000313" key="8">
    <source>
        <dbReference type="Proteomes" id="UP000814176"/>
    </source>
</evidence>
<feature type="transmembrane region" description="Helical" evidence="5">
    <location>
        <begin position="192"/>
        <end position="214"/>
    </location>
</feature>
<evidence type="ECO:0000259" key="6">
    <source>
        <dbReference type="Pfam" id="PF13813"/>
    </source>
</evidence>
<evidence type="ECO:0000256" key="2">
    <source>
        <dbReference type="ARBA" id="ARBA00022692"/>
    </source>
</evidence>
<comment type="subcellular location">
    <subcellularLocation>
        <location evidence="1">Membrane</location>
        <topology evidence="1">Multi-pass membrane protein</topology>
    </subcellularLocation>
</comment>
<gene>
    <name evidence="7" type="ORF">C8Q71DRAFT_861464</name>
</gene>
<dbReference type="EMBL" id="JADCUA010000024">
    <property type="protein sequence ID" value="KAH9831783.1"/>
    <property type="molecule type" value="Genomic_DNA"/>
</dbReference>
<keyword evidence="2 5" id="KW-0812">Transmembrane</keyword>
<keyword evidence="8" id="KW-1185">Reference proteome</keyword>
<keyword evidence="3 5" id="KW-1133">Transmembrane helix</keyword>
<evidence type="ECO:0000256" key="4">
    <source>
        <dbReference type="ARBA" id="ARBA00023136"/>
    </source>
</evidence>
<dbReference type="GeneID" id="72008640"/>
<accession>A0ABQ8K4Z0</accession>
<keyword evidence="4 5" id="KW-0472">Membrane</keyword>
<evidence type="ECO:0000256" key="1">
    <source>
        <dbReference type="ARBA" id="ARBA00004141"/>
    </source>
</evidence>
<evidence type="ECO:0000313" key="7">
    <source>
        <dbReference type="EMBL" id="KAH9831783.1"/>
    </source>
</evidence>
<dbReference type="InterPro" id="IPR032805">
    <property type="entry name" value="Wax_synthase_dom"/>
</dbReference>
<name>A0ABQ8K4Z0_9APHY</name>
<evidence type="ECO:0000256" key="3">
    <source>
        <dbReference type="ARBA" id="ARBA00022989"/>
    </source>
</evidence>
<comment type="caution">
    <text evidence="7">The sequence shown here is derived from an EMBL/GenBank/DDBJ whole genome shotgun (WGS) entry which is preliminary data.</text>
</comment>
<feature type="transmembrane region" description="Helical" evidence="5">
    <location>
        <begin position="330"/>
        <end position="351"/>
    </location>
</feature>
<sequence length="396" mass="44619">MSADNRPLLPIFSFWLVSQLGHASLLAFSLQWRGRIVGTTALYALMASAYRCTTRDAQQDYSTGNTIMIQAFSIFLLNWLTNPVHEFRHERDYVAPEELPFLRRMWWALCVINSPRGVGWSYEVANTPPRPSQPRWSFVREKLSSAFRWFLFLDLAQSYQRSNLLFSRGNMVLLSQGHSLPTASILARLCSLVGMIAMQYSLLAAIFVAFGISLPRDWPDIYGRWSDTYTVRRFWGRTYHQMLRRLTAGIGKAFCCALGLRPGTWASSYTQLYAGFAISGLIHCGGDLMVDPSLFGASFPFYILQAVAITFEDAIIGIVRRSGVKVPRLLAHLIGYAWAISWLCICAPWSVNWSLKSGIVFTDRIPLSLIDRVTPGLGKGVARCVYVFTTSFDAKA</sequence>
<keyword evidence="7" id="KW-0808">Transferase</keyword>
<feature type="domain" description="Wax synthase" evidence="6">
    <location>
        <begin position="218"/>
        <end position="293"/>
    </location>
</feature>
<dbReference type="Pfam" id="PF13813">
    <property type="entry name" value="MBOAT_2"/>
    <property type="match status" value="1"/>
</dbReference>
<dbReference type="Proteomes" id="UP000814176">
    <property type="component" value="Unassembled WGS sequence"/>
</dbReference>
<reference evidence="7 8" key="1">
    <citation type="journal article" date="2021" name="Environ. Microbiol.">
        <title>Gene family expansions and transcriptome signatures uncover fungal adaptations to wood decay.</title>
        <authorList>
            <person name="Hage H."/>
            <person name="Miyauchi S."/>
            <person name="Viragh M."/>
            <person name="Drula E."/>
            <person name="Min B."/>
            <person name="Chaduli D."/>
            <person name="Navarro D."/>
            <person name="Favel A."/>
            <person name="Norest M."/>
            <person name="Lesage-Meessen L."/>
            <person name="Balint B."/>
            <person name="Merenyi Z."/>
            <person name="de Eugenio L."/>
            <person name="Morin E."/>
            <person name="Martinez A.T."/>
            <person name="Baldrian P."/>
            <person name="Stursova M."/>
            <person name="Martinez M.J."/>
            <person name="Novotny C."/>
            <person name="Magnuson J.K."/>
            <person name="Spatafora J.W."/>
            <person name="Maurice S."/>
            <person name="Pangilinan J."/>
            <person name="Andreopoulos W."/>
            <person name="LaButti K."/>
            <person name="Hundley H."/>
            <person name="Na H."/>
            <person name="Kuo A."/>
            <person name="Barry K."/>
            <person name="Lipzen A."/>
            <person name="Henrissat B."/>
            <person name="Riley R."/>
            <person name="Ahrendt S."/>
            <person name="Nagy L.G."/>
            <person name="Grigoriev I.V."/>
            <person name="Martin F."/>
            <person name="Rosso M.N."/>
        </authorList>
    </citation>
    <scope>NUCLEOTIDE SEQUENCE [LARGE SCALE GENOMIC DNA]</scope>
    <source>
        <strain evidence="7 8">CIRM-BRFM 1785</strain>
    </source>
</reference>
<proteinExistence type="predicted"/>
<dbReference type="RefSeq" id="XP_047774880.1">
    <property type="nucleotide sequence ID" value="XM_047927908.1"/>
</dbReference>
<dbReference type="GO" id="GO:0016740">
    <property type="term" value="F:transferase activity"/>
    <property type="evidence" value="ECO:0007669"/>
    <property type="project" value="UniProtKB-KW"/>
</dbReference>
<evidence type="ECO:0000256" key="5">
    <source>
        <dbReference type="SAM" id="Phobius"/>
    </source>
</evidence>